<dbReference type="GO" id="GO:0010468">
    <property type="term" value="P:regulation of gene expression"/>
    <property type="evidence" value="ECO:0007669"/>
    <property type="project" value="InterPro"/>
</dbReference>
<dbReference type="Pfam" id="PF10955">
    <property type="entry name" value="Fin"/>
    <property type="match status" value="1"/>
</dbReference>
<name>A0A1Y3PGP8_9BACI</name>
<reference evidence="2" key="1">
    <citation type="submission" date="2016-06" db="EMBL/GenBank/DDBJ databases">
        <authorList>
            <person name="Nascimento L."/>
            <person name="Pereira R.V."/>
            <person name="Martins L.F."/>
            <person name="Quaggio R.B."/>
            <person name="Silva A.M."/>
            <person name="Setubal J.C."/>
        </authorList>
    </citation>
    <scope>NUCLEOTIDE SEQUENCE [LARGE SCALE GENOMIC DNA]</scope>
</reference>
<protein>
    <recommendedName>
        <fullName evidence="3">Peptide ABC transporter permease</fullName>
    </recommendedName>
</protein>
<proteinExistence type="predicted"/>
<evidence type="ECO:0008006" key="3">
    <source>
        <dbReference type="Google" id="ProtNLM"/>
    </source>
</evidence>
<evidence type="ECO:0000313" key="2">
    <source>
        <dbReference type="Proteomes" id="UP000196475"/>
    </source>
</evidence>
<sequence length="74" mass="8573">MPLTYICRHCYQVLGKIDQDVPEYQLGFHFLTPEERRDIILGESDQITVMVICEVCQEALEANPELALYDTLIQ</sequence>
<dbReference type="EMBL" id="LZRT01000107">
    <property type="protein sequence ID" value="OUM85337.1"/>
    <property type="molecule type" value="Genomic_DNA"/>
</dbReference>
<organism evidence="1 2">
    <name type="scientific">Bacillus thermozeamaize</name>
    <dbReference type="NCBI Taxonomy" id="230954"/>
    <lineage>
        <taxon>Bacteria</taxon>
        <taxon>Bacillati</taxon>
        <taxon>Bacillota</taxon>
        <taxon>Bacilli</taxon>
        <taxon>Bacillales</taxon>
        <taxon>Bacillaceae</taxon>
        <taxon>Bacillus</taxon>
    </lineage>
</organism>
<comment type="caution">
    <text evidence="1">The sequence shown here is derived from an EMBL/GenBank/DDBJ whole genome shotgun (WGS) entry which is preliminary data.</text>
</comment>
<dbReference type="InterPro" id="IPR020115">
    <property type="entry name" value="Fin"/>
</dbReference>
<gene>
    <name evidence="1" type="ORF">BAA01_14765</name>
</gene>
<dbReference type="AlphaFoldDB" id="A0A1Y3PGP8"/>
<accession>A0A1Y3PGP8</accession>
<dbReference type="Proteomes" id="UP000196475">
    <property type="component" value="Unassembled WGS sequence"/>
</dbReference>
<evidence type="ECO:0000313" key="1">
    <source>
        <dbReference type="EMBL" id="OUM85337.1"/>
    </source>
</evidence>